<dbReference type="GO" id="GO:0008270">
    <property type="term" value="F:zinc ion binding"/>
    <property type="evidence" value="ECO:0007669"/>
    <property type="project" value="UniProtKB-KW"/>
</dbReference>
<evidence type="ECO:0000256" key="2">
    <source>
        <dbReference type="ARBA" id="ARBA00022723"/>
    </source>
</evidence>
<keyword evidence="2" id="KW-0479">Metal-binding</keyword>
<evidence type="ECO:0000256" key="6">
    <source>
        <dbReference type="ARBA" id="ARBA00023242"/>
    </source>
</evidence>
<dbReference type="FunFam" id="3.30.160.60:FF:000690">
    <property type="entry name" value="Zinc finger protein 354C"/>
    <property type="match status" value="1"/>
</dbReference>
<evidence type="ECO:0000313" key="10">
    <source>
        <dbReference type="EMBL" id="CAD7586702.1"/>
    </source>
</evidence>
<dbReference type="SUPFAM" id="SSF57667">
    <property type="entry name" value="beta-beta-alpha zinc fingers"/>
    <property type="match status" value="1"/>
</dbReference>
<accession>A0A7R9JPE2</accession>
<evidence type="ECO:0000256" key="1">
    <source>
        <dbReference type="ARBA" id="ARBA00004123"/>
    </source>
</evidence>
<name>A0A7R9JPE2_TIMGE</name>
<dbReference type="Pfam" id="PF00096">
    <property type="entry name" value="zf-C2H2"/>
    <property type="match status" value="2"/>
</dbReference>
<sequence length="143" mass="16767">MEPVPLKMEPLLLKMKPAEICEEPKLDIHEEEEIQKAMEDTSKHFLEGSDDEISSRDSYNTQQEKNSNSLLHEPDRSSLKKHLERHTGNKPHKCFWCGKNFFLKSTLKQHELVHTGDNPYKCKKCGASFNHRRKLYAHRSTHQ</sequence>
<feature type="domain" description="C2H2-type" evidence="9">
    <location>
        <begin position="92"/>
        <end position="119"/>
    </location>
</feature>
<dbReference type="PROSITE" id="PS00028">
    <property type="entry name" value="ZINC_FINGER_C2H2_1"/>
    <property type="match status" value="2"/>
</dbReference>
<dbReference type="GO" id="GO:0003682">
    <property type="term" value="F:chromatin binding"/>
    <property type="evidence" value="ECO:0007669"/>
    <property type="project" value="UniProtKB-ARBA"/>
</dbReference>
<protein>
    <recommendedName>
        <fullName evidence="9">C2H2-type domain-containing protein</fullName>
    </recommendedName>
</protein>
<dbReference type="GO" id="GO:0000981">
    <property type="term" value="F:DNA-binding transcription factor activity, RNA polymerase II-specific"/>
    <property type="evidence" value="ECO:0007669"/>
    <property type="project" value="TreeGrafter"/>
</dbReference>
<feature type="compositionally biased region" description="Basic residues" evidence="8">
    <location>
        <begin position="79"/>
        <end position="88"/>
    </location>
</feature>
<dbReference type="PANTHER" id="PTHR23226">
    <property type="entry name" value="ZINC FINGER AND SCAN DOMAIN-CONTAINING"/>
    <property type="match status" value="1"/>
</dbReference>
<dbReference type="GO" id="GO:0040029">
    <property type="term" value="P:epigenetic regulation of gene expression"/>
    <property type="evidence" value="ECO:0007669"/>
    <property type="project" value="UniProtKB-ARBA"/>
</dbReference>
<feature type="region of interest" description="Disordered" evidence="8">
    <location>
        <begin position="46"/>
        <end position="88"/>
    </location>
</feature>
<dbReference type="InterPro" id="IPR036236">
    <property type="entry name" value="Znf_C2H2_sf"/>
</dbReference>
<dbReference type="PANTHER" id="PTHR23226:SF416">
    <property type="entry name" value="FI01424P"/>
    <property type="match status" value="1"/>
</dbReference>
<dbReference type="Gene3D" id="3.30.160.60">
    <property type="entry name" value="Classic Zinc Finger"/>
    <property type="match status" value="2"/>
</dbReference>
<keyword evidence="5" id="KW-0862">Zinc</keyword>
<evidence type="ECO:0000259" key="9">
    <source>
        <dbReference type="PROSITE" id="PS50157"/>
    </source>
</evidence>
<dbReference type="GO" id="GO:0005634">
    <property type="term" value="C:nucleus"/>
    <property type="evidence" value="ECO:0007669"/>
    <property type="project" value="UniProtKB-SubCell"/>
</dbReference>
<gene>
    <name evidence="10" type="ORF">TGEB3V08_LOCUS1006</name>
</gene>
<feature type="compositionally biased region" description="Polar residues" evidence="8">
    <location>
        <begin position="56"/>
        <end position="70"/>
    </location>
</feature>
<keyword evidence="6" id="KW-0539">Nucleus</keyword>
<comment type="subcellular location">
    <subcellularLocation>
        <location evidence="1">Nucleus</location>
    </subcellularLocation>
</comment>
<dbReference type="FunFam" id="3.30.160.60:FF:002343">
    <property type="entry name" value="Zinc finger protein 33A"/>
    <property type="match status" value="1"/>
</dbReference>
<evidence type="ECO:0000256" key="3">
    <source>
        <dbReference type="ARBA" id="ARBA00022737"/>
    </source>
</evidence>
<dbReference type="GO" id="GO:0000785">
    <property type="term" value="C:chromatin"/>
    <property type="evidence" value="ECO:0007669"/>
    <property type="project" value="UniProtKB-ARBA"/>
</dbReference>
<evidence type="ECO:0000256" key="8">
    <source>
        <dbReference type="SAM" id="MobiDB-lite"/>
    </source>
</evidence>
<feature type="domain" description="C2H2-type" evidence="9">
    <location>
        <begin position="120"/>
        <end position="143"/>
    </location>
</feature>
<evidence type="ECO:0000256" key="7">
    <source>
        <dbReference type="PROSITE-ProRule" id="PRU00042"/>
    </source>
</evidence>
<dbReference type="PROSITE" id="PS50157">
    <property type="entry name" value="ZINC_FINGER_C2H2_2"/>
    <property type="match status" value="2"/>
</dbReference>
<dbReference type="InterPro" id="IPR013087">
    <property type="entry name" value="Znf_C2H2_type"/>
</dbReference>
<evidence type="ECO:0000256" key="5">
    <source>
        <dbReference type="ARBA" id="ARBA00022833"/>
    </source>
</evidence>
<dbReference type="EMBL" id="OE839314">
    <property type="protein sequence ID" value="CAD7586702.1"/>
    <property type="molecule type" value="Genomic_DNA"/>
</dbReference>
<proteinExistence type="predicted"/>
<dbReference type="GO" id="GO:0000978">
    <property type="term" value="F:RNA polymerase II cis-regulatory region sequence-specific DNA binding"/>
    <property type="evidence" value="ECO:0007669"/>
    <property type="project" value="TreeGrafter"/>
</dbReference>
<keyword evidence="3" id="KW-0677">Repeat</keyword>
<dbReference type="SMART" id="SM00355">
    <property type="entry name" value="ZnF_C2H2"/>
    <property type="match status" value="2"/>
</dbReference>
<organism evidence="10">
    <name type="scientific">Timema genevievae</name>
    <name type="common">Walking stick</name>
    <dbReference type="NCBI Taxonomy" id="629358"/>
    <lineage>
        <taxon>Eukaryota</taxon>
        <taxon>Metazoa</taxon>
        <taxon>Ecdysozoa</taxon>
        <taxon>Arthropoda</taxon>
        <taxon>Hexapoda</taxon>
        <taxon>Insecta</taxon>
        <taxon>Pterygota</taxon>
        <taxon>Neoptera</taxon>
        <taxon>Polyneoptera</taxon>
        <taxon>Phasmatodea</taxon>
        <taxon>Timematodea</taxon>
        <taxon>Timematoidea</taxon>
        <taxon>Timematidae</taxon>
        <taxon>Timema</taxon>
    </lineage>
</organism>
<evidence type="ECO:0000256" key="4">
    <source>
        <dbReference type="ARBA" id="ARBA00022771"/>
    </source>
</evidence>
<reference evidence="10" key="1">
    <citation type="submission" date="2020-11" db="EMBL/GenBank/DDBJ databases">
        <authorList>
            <person name="Tran Van P."/>
        </authorList>
    </citation>
    <scope>NUCLEOTIDE SEQUENCE</scope>
</reference>
<keyword evidence="4 7" id="KW-0863">Zinc-finger</keyword>
<dbReference type="AlphaFoldDB" id="A0A7R9JPE2"/>